<evidence type="ECO:0000256" key="5">
    <source>
        <dbReference type="PROSITE-ProRule" id="PRU01379"/>
    </source>
</evidence>
<evidence type="ECO:0000256" key="4">
    <source>
        <dbReference type="ARBA" id="ARBA00022833"/>
    </source>
</evidence>
<dbReference type="Gene3D" id="3.40.630.10">
    <property type="entry name" value="Zn peptidases"/>
    <property type="match status" value="1"/>
</dbReference>
<accession>A0A0K0XW84</accession>
<dbReference type="SMART" id="SM00631">
    <property type="entry name" value="Zn_pept"/>
    <property type="match status" value="1"/>
</dbReference>
<dbReference type="InterPro" id="IPR000834">
    <property type="entry name" value="Peptidase_M14"/>
</dbReference>
<comment type="similarity">
    <text evidence="2 5">Belongs to the peptidase M14 family.</text>
</comment>
<evidence type="ECO:0000256" key="3">
    <source>
        <dbReference type="ARBA" id="ARBA00022723"/>
    </source>
</evidence>
<feature type="domain" description="Peptidase M14" evidence="6">
    <location>
        <begin position="109"/>
        <end position="419"/>
    </location>
</feature>
<feature type="active site" description="Proton donor/acceptor" evidence="5">
    <location>
        <position position="392"/>
    </location>
</feature>
<keyword evidence="3" id="KW-0479">Metal-binding</keyword>
<dbReference type="KEGG" id="wma:WM2015_1517"/>
<evidence type="ECO:0000256" key="2">
    <source>
        <dbReference type="ARBA" id="ARBA00005988"/>
    </source>
</evidence>
<name>A0A0K0XW84_9GAMM</name>
<keyword evidence="7" id="KW-0645">Protease</keyword>
<keyword evidence="4" id="KW-0862">Zinc</keyword>
<proteinExistence type="inferred from homology"/>
<dbReference type="OrthoDB" id="9811296at2"/>
<comment type="cofactor">
    <cofactor evidence="1">
        <name>Zn(2+)</name>
        <dbReference type="ChEBI" id="CHEBI:29105"/>
    </cofactor>
</comment>
<dbReference type="GO" id="GO:0005615">
    <property type="term" value="C:extracellular space"/>
    <property type="evidence" value="ECO:0007669"/>
    <property type="project" value="TreeGrafter"/>
</dbReference>
<dbReference type="InterPro" id="IPR057247">
    <property type="entry name" value="CARBOXYPEPT_ZN_2"/>
</dbReference>
<dbReference type="Pfam" id="PF00246">
    <property type="entry name" value="Peptidase_M14"/>
    <property type="match status" value="1"/>
</dbReference>
<evidence type="ECO:0000259" key="6">
    <source>
        <dbReference type="PROSITE" id="PS52035"/>
    </source>
</evidence>
<dbReference type="STRING" id="1579979.WM2015_1517"/>
<dbReference type="PROSITE" id="PS52035">
    <property type="entry name" value="PEPTIDASE_M14"/>
    <property type="match status" value="1"/>
</dbReference>
<keyword evidence="7" id="KW-0121">Carboxypeptidase</keyword>
<dbReference type="PROSITE" id="PS00133">
    <property type="entry name" value="CARBOXYPEPT_ZN_2"/>
    <property type="match status" value="1"/>
</dbReference>
<dbReference type="AlphaFoldDB" id="A0A0K0XW84"/>
<dbReference type="GO" id="GO:0006508">
    <property type="term" value="P:proteolysis"/>
    <property type="evidence" value="ECO:0007669"/>
    <property type="project" value="InterPro"/>
</dbReference>
<keyword evidence="7" id="KW-0378">Hydrolase</keyword>
<dbReference type="Proteomes" id="UP000066624">
    <property type="component" value="Chromosome"/>
</dbReference>
<dbReference type="GO" id="GO:0008270">
    <property type="term" value="F:zinc ion binding"/>
    <property type="evidence" value="ECO:0007669"/>
    <property type="project" value="InterPro"/>
</dbReference>
<dbReference type="EMBL" id="CP012154">
    <property type="protein sequence ID" value="AKS41887.1"/>
    <property type="molecule type" value="Genomic_DNA"/>
</dbReference>
<dbReference type="RefSeq" id="WP_049725493.1">
    <property type="nucleotide sequence ID" value="NZ_CP012154.1"/>
</dbReference>
<sequence length="817" mass="87296">MSMLRIASLVLVLALSSMLQANESTVIKIYDVPRADYNRLRYLGDFWGINWREGYVNLYVTQRGLAEVQALGYRVEIDREKTDALIRFRDIDREAWRISGVGGVPGFPCYRTVDETNAALSGLASAHPNLARWEDIGDTWRKANGQPGGDDINVLVIGNQSSPHPQAPLVIMAAQHARELTTAESATRFAEWLVNGYGNDATATWLLDHREIHIIAQHNPDGRREVEGGESFWRKNANTNACPSGTVGVDLNRNSNVYWGQFSDTNSCSETYRGPGAGSEPETQAVQDYLDTVFTDYRDNAADPGFDALIPDTAEGIFLSLHSYSELILFPWEGRGGGTSNHAANHEQLAWLGRKMGFFTDYQVGRDILYSSGGTMPDYAHGMLGVAAYTYEIGTSFQQSCSSFENDIWADILASLIYNAKAAARPYAAPSGPDVVNLTAVFDASQGQLLIQGLADDTRYARGGVSEGPANDPITSISSVTASLDLPPALAGTTYSLNLDGSGTSVSFSGDLSIPGLDLSQPRLLFVQATDASGQAGVLEAVWIQEQLASVAPGQLLVTVPGQGMGLGQIELSNSGSSRALAWSIASDLPAQRGSGYDPALDETLSLSDFVIQGNGSYSEVLPAGVSTVGSVVGFSFSGDVTGVSNNQTWASDLQLTITAPGGSSYAVGGFQTGNPPWDFDGSGSNSDGSYSSTHIDELPFGPEGVADDGNWTFEFLHTYNDAMTWSNVTVTLHKQAPPICVDPQGVAWLSISPSSGSLPAGQSLPIQIEVDGSLMPGDNAQALLCLSTDDPLLPLAVIEVTATRSADPLFEDRFEQ</sequence>
<organism evidence="7 8">
    <name type="scientific">Wenzhouxiangella marina</name>
    <dbReference type="NCBI Taxonomy" id="1579979"/>
    <lineage>
        <taxon>Bacteria</taxon>
        <taxon>Pseudomonadati</taxon>
        <taxon>Pseudomonadota</taxon>
        <taxon>Gammaproteobacteria</taxon>
        <taxon>Chromatiales</taxon>
        <taxon>Wenzhouxiangellaceae</taxon>
        <taxon>Wenzhouxiangella</taxon>
    </lineage>
</organism>
<keyword evidence="8" id="KW-1185">Reference proteome</keyword>
<dbReference type="PANTHER" id="PTHR11705">
    <property type="entry name" value="PROTEASE FAMILY M14 CARBOXYPEPTIDASE A,B"/>
    <property type="match status" value="1"/>
</dbReference>
<dbReference type="PANTHER" id="PTHR11705:SF119">
    <property type="entry name" value="OS02G0119300 PROTEIN"/>
    <property type="match status" value="1"/>
</dbReference>
<dbReference type="SUPFAM" id="SSF53187">
    <property type="entry name" value="Zn-dependent exopeptidases"/>
    <property type="match status" value="1"/>
</dbReference>
<evidence type="ECO:0000256" key="1">
    <source>
        <dbReference type="ARBA" id="ARBA00001947"/>
    </source>
</evidence>
<reference evidence="7 8" key="1">
    <citation type="submission" date="2015-07" db="EMBL/GenBank/DDBJ databases">
        <authorList>
            <person name="Noorani M."/>
        </authorList>
    </citation>
    <scope>NUCLEOTIDE SEQUENCE [LARGE SCALE GENOMIC DNA]</scope>
    <source>
        <strain evidence="7 8">KCTC 42284</strain>
    </source>
</reference>
<gene>
    <name evidence="7" type="ORF">WM2015_1517</name>
</gene>
<dbReference type="GO" id="GO:0004181">
    <property type="term" value="F:metallocarboxypeptidase activity"/>
    <property type="evidence" value="ECO:0007669"/>
    <property type="project" value="InterPro"/>
</dbReference>
<evidence type="ECO:0000313" key="8">
    <source>
        <dbReference type="Proteomes" id="UP000066624"/>
    </source>
</evidence>
<evidence type="ECO:0000313" key="7">
    <source>
        <dbReference type="EMBL" id="AKS41887.1"/>
    </source>
</evidence>
<protein>
    <submittedName>
        <fullName evidence="7">Molting fluid carboxypeptidase A, putative</fullName>
    </submittedName>
</protein>